<dbReference type="EnsemblFungi" id="MAPG_02985T0">
    <property type="protein sequence ID" value="MAPG_02985T0"/>
    <property type="gene ID" value="MAPG_02985"/>
</dbReference>
<evidence type="ECO:0000313" key="2">
    <source>
        <dbReference type="EMBL" id="KLU83936.1"/>
    </source>
</evidence>
<evidence type="ECO:0000313" key="3">
    <source>
        <dbReference type="EnsemblFungi" id="MAPG_02985T0"/>
    </source>
</evidence>
<feature type="region of interest" description="Disordered" evidence="1">
    <location>
        <begin position="89"/>
        <end position="114"/>
    </location>
</feature>
<accession>A0A0C4DSU4</accession>
<proteinExistence type="predicted"/>
<organism evidence="3 4">
    <name type="scientific">Magnaporthiopsis poae (strain ATCC 64411 / 73-15)</name>
    <name type="common">Kentucky bluegrass fungus</name>
    <name type="synonym">Magnaporthe poae</name>
    <dbReference type="NCBI Taxonomy" id="644358"/>
    <lineage>
        <taxon>Eukaryota</taxon>
        <taxon>Fungi</taxon>
        <taxon>Dikarya</taxon>
        <taxon>Ascomycota</taxon>
        <taxon>Pezizomycotina</taxon>
        <taxon>Sordariomycetes</taxon>
        <taxon>Sordariomycetidae</taxon>
        <taxon>Magnaporthales</taxon>
        <taxon>Magnaporthaceae</taxon>
        <taxon>Magnaporthiopsis</taxon>
    </lineage>
</organism>
<reference evidence="3" key="5">
    <citation type="submission" date="2015-06" db="UniProtKB">
        <authorList>
            <consortium name="EnsemblFungi"/>
        </authorList>
    </citation>
    <scope>IDENTIFICATION</scope>
    <source>
        <strain evidence="3">ATCC 64411</strain>
    </source>
</reference>
<dbReference type="VEuPathDB" id="FungiDB:MAPG_02985"/>
<dbReference type="EMBL" id="ADBL01000725">
    <property type="status" value="NOT_ANNOTATED_CDS"/>
    <property type="molecule type" value="Genomic_DNA"/>
</dbReference>
<dbReference type="Proteomes" id="UP000011715">
    <property type="component" value="Unassembled WGS sequence"/>
</dbReference>
<keyword evidence="4" id="KW-1185">Reference proteome</keyword>
<reference evidence="2" key="1">
    <citation type="submission" date="2010-05" db="EMBL/GenBank/DDBJ databases">
        <title>The Genome Sequence of Magnaporthe poae strain ATCC 64411.</title>
        <authorList>
            <consortium name="The Broad Institute Genome Sequencing Platform"/>
            <consortium name="Broad Institute Genome Sequencing Center for Infectious Disease"/>
            <person name="Ma L.-J."/>
            <person name="Dead R."/>
            <person name="Young S."/>
            <person name="Zeng Q."/>
            <person name="Koehrsen M."/>
            <person name="Alvarado L."/>
            <person name="Berlin A."/>
            <person name="Chapman S.B."/>
            <person name="Chen Z."/>
            <person name="Freedman E."/>
            <person name="Gellesch M."/>
            <person name="Goldberg J."/>
            <person name="Griggs A."/>
            <person name="Gujja S."/>
            <person name="Heilman E.R."/>
            <person name="Heiman D."/>
            <person name="Hepburn T."/>
            <person name="Howarth C."/>
            <person name="Jen D."/>
            <person name="Larson L."/>
            <person name="Mehta T."/>
            <person name="Neiman D."/>
            <person name="Pearson M."/>
            <person name="Roberts A."/>
            <person name="Saif S."/>
            <person name="Shea T."/>
            <person name="Shenoy N."/>
            <person name="Sisk P."/>
            <person name="Stolte C."/>
            <person name="Sykes S."/>
            <person name="Walk T."/>
            <person name="White J."/>
            <person name="Yandava C."/>
            <person name="Haas B."/>
            <person name="Nusbaum C."/>
            <person name="Birren B."/>
        </authorList>
    </citation>
    <scope>NUCLEOTIDE SEQUENCE</scope>
    <source>
        <strain evidence="2">ATCC 64411</strain>
    </source>
</reference>
<feature type="compositionally biased region" description="Polar residues" evidence="1">
    <location>
        <begin position="105"/>
        <end position="114"/>
    </location>
</feature>
<evidence type="ECO:0000313" key="4">
    <source>
        <dbReference type="Proteomes" id="UP000011715"/>
    </source>
</evidence>
<protein>
    <submittedName>
        <fullName evidence="2 3">Uncharacterized protein</fullName>
    </submittedName>
</protein>
<reference evidence="3" key="4">
    <citation type="journal article" date="2015" name="G3 (Bethesda)">
        <title>Genome sequences of three phytopathogenic species of the Magnaporthaceae family of fungi.</title>
        <authorList>
            <person name="Okagaki L.H."/>
            <person name="Nunes C.C."/>
            <person name="Sailsbery J."/>
            <person name="Clay B."/>
            <person name="Brown D."/>
            <person name="John T."/>
            <person name="Oh Y."/>
            <person name="Young N."/>
            <person name="Fitzgerald M."/>
            <person name="Haas B.J."/>
            <person name="Zeng Q."/>
            <person name="Young S."/>
            <person name="Adiconis X."/>
            <person name="Fan L."/>
            <person name="Levin J.Z."/>
            <person name="Mitchell T.K."/>
            <person name="Okubara P.A."/>
            <person name="Farman M.L."/>
            <person name="Kohn L.M."/>
            <person name="Birren B."/>
            <person name="Ma L.-J."/>
            <person name="Dean R.A."/>
        </authorList>
    </citation>
    <scope>NUCLEOTIDE SEQUENCE</scope>
    <source>
        <strain evidence="3">ATCC 64411 / 73-15</strain>
    </source>
</reference>
<reference evidence="4" key="2">
    <citation type="submission" date="2010-05" db="EMBL/GenBank/DDBJ databases">
        <title>The genome sequence of Magnaporthe poae strain ATCC 64411.</title>
        <authorList>
            <person name="Ma L.-J."/>
            <person name="Dead R."/>
            <person name="Young S."/>
            <person name="Zeng Q."/>
            <person name="Koehrsen M."/>
            <person name="Alvarado L."/>
            <person name="Berlin A."/>
            <person name="Chapman S.B."/>
            <person name="Chen Z."/>
            <person name="Freedman E."/>
            <person name="Gellesch M."/>
            <person name="Goldberg J."/>
            <person name="Griggs A."/>
            <person name="Gujja S."/>
            <person name="Heilman E.R."/>
            <person name="Heiman D."/>
            <person name="Hepburn T."/>
            <person name="Howarth C."/>
            <person name="Jen D."/>
            <person name="Larson L."/>
            <person name="Mehta T."/>
            <person name="Neiman D."/>
            <person name="Pearson M."/>
            <person name="Roberts A."/>
            <person name="Saif S."/>
            <person name="Shea T."/>
            <person name="Shenoy N."/>
            <person name="Sisk P."/>
            <person name="Stolte C."/>
            <person name="Sykes S."/>
            <person name="Walk T."/>
            <person name="White J."/>
            <person name="Yandava C."/>
            <person name="Haas B."/>
            <person name="Nusbaum C."/>
            <person name="Birren B."/>
        </authorList>
    </citation>
    <scope>NUCLEOTIDE SEQUENCE [LARGE SCALE GENOMIC DNA]</scope>
    <source>
        <strain evidence="4">ATCC 64411 / 73-15</strain>
    </source>
</reference>
<reference evidence="2" key="3">
    <citation type="submission" date="2011-03" db="EMBL/GenBank/DDBJ databases">
        <title>Annotation of Magnaporthe poae ATCC 64411.</title>
        <authorList>
            <person name="Ma L.-J."/>
            <person name="Dead R."/>
            <person name="Young S.K."/>
            <person name="Zeng Q."/>
            <person name="Gargeya S."/>
            <person name="Fitzgerald M."/>
            <person name="Haas B."/>
            <person name="Abouelleil A."/>
            <person name="Alvarado L."/>
            <person name="Arachchi H.M."/>
            <person name="Berlin A."/>
            <person name="Brown A."/>
            <person name="Chapman S.B."/>
            <person name="Chen Z."/>
            <person name="Dunbar C."/>
            <person name="Freedman E."/>
            <person name="Gearin G."/>
            <person name="Gellesch M."/>
            <person name="Goldberg J."/>
            <person name="Griggs A."/>
            <person name="Gujja S."/>
            <person name="Heiman D."/>
            <person name="Howarth C."/>
            <person name="Larson L."/>
            <person name="Lui A."/>
            <person name="MacDonald P.J.P."/>
            <person name="Mehta T."/>
            <person name="Montmayeur A."/>
            <person name="Murphy C."/>
            <person name="Neiman D."/>
            <person name="Pearson M."/>
            <person name="Priest M."/>
            <person name="Roberts A."/>
            <person name="Saif S."/>
            <person name="Shea T."/>
            <person name="Shenoy N."/>
            <person name="Sisk P."/>
            <person name="Stolte C."/>
            <person name="Sykes S."/>
            <person name="Yandava C."/>
            <person name="Wortman J."/>
            <person name="Nusbaum C."/>
            <person name="Birren B."/>
        </authorList>
    </citation>
    <scope>NUCLEOTIDE SEQUENCE</scope>
    <source>
        <strain evidence="2">ATCC 64411</strain>
    </source>
</reference>
<dbReference type="EMBL" id="GL876967">
    <property type="protein sequence ID" value="KLU83936.1"/>
    <property type="molecule type" value="Genomic_DNA"/>
</dbReference>
<evidence type="ECO:0000256" key="1">
    <source>
        <dbReference type="SAM" id="MobiDB-lite"/>
    </source>
</evidence>
<name>A0A0C4DSU4_MAGP6</name>
<gene>
    <name evidence="2" type="ORF">MAPG_02985</name>
</gene>
<sequence length="114" mass="12693">MAKRGLASASIYLVEYALEVLHIPRRLNLVPDAVCCLPTLSDPKKNTPTLDIVWNHVNAVENCPVMAAEAKTNHETHHHFIQGYEDEAVYDLPPDGGKHGHAKSRQTPSSDNEW</sequence>
<dbReference type="AlphaFoldDB" id="A0A0C4DSU4"/>